<evidence type="ECO:0000313" key="3">
    <source>
        <dbReference type="Proteomes" id="UP000634136"/>
    </source>
</evidence>
<feature type="compositionally biased region" description="Polar residues" evidence="1">
    <location>
        <begin position="68"/>
        <end position="81"/>
    </location>
</feature>
<accession>A0A834TI57</accession>
<comment type="caution">
    <text evidence="2">The sequence shown here is derived from an EMBL/GenBank/DDBJ whole genome shotgun (WGS) entry which is preliminary data.</text>
</comment>
<name>A0A834TI57_9FABA</name>
<feature type="compositionally biased region" description="Basic and acidic residues" evidence="1">
    <location>
        <begin position="50"/>
        <end position="67"/>
    </location>
</feature>
<protein>
    <submittedName>
        <fullName evidence="2">RNA-binding motif protein, X chromosome-like isoform X2</fullName>
    </submittedName>
</protein>
<reference evidence="2" key="1">
    <citation type="submission" date="2020-09" db="EMBL/GenBank/DDBJ databases">
        <title>Genome-Enabled Discovery of Anthraquinone Biosynthesis in Senna tora.</title>
        <authorList>
            <person name="Kang S.-H."/>
            <person name="Pandey R.P."/>
            <person name="Lee C.-M."/>
            <person name="Sim J.-S."/>
            <person name="Jeong J.-T."/>
            <person name="Choi B.-S."/>
            <person name="Jung M."/>
            <person name="Ginzburg D."/>
            <person name="Zhao K."/>
            <person name="Won S.Y."/>
            <person name="Oh T.-J."/>
            <person name="Yu Y."/>
            <person name="Kim N.-H."/>
            <person name="Lee O.R."/>
            <person name="Lee T.-H."/>
            <person name="Bashyal P."/>
            <person name="Kim T.-S."/>
            <person name="Lee W.-H."/>
            <person name="Kawkins C."/>
            <person name="Kim C.-K."/>
            <person name="Kim J.S."/>
            <person name="Ahn B.O."/>
            <person name="Rhee S.Y."/>
            <person name="Sohng J.K."/>
        </authorList>
    </citation>
    <scope>NUCLEOTIDE SEQUENCE</scope>
    <source>
        <tissue evidence="2">Leaf</tissue>
    </source>
</reference>
<feature type="compositionally biased region" description="Polar residues" evidence="1">
    <location>
        <begin position="149"/>
        <end position="161"/>
    </location>
</feature>
<dbReference type="EMBL" id="JAAIUW010000008">
    <property type="protein sequence ID" value="KAF7817859.1"/>
    <property type="molecule type" value="Genomic_DNA"/>
</dbReference>
<feature type="region of interest" description="Disordered" evidence="1">
    <location>
        <begin position="149"/>
        <end position="169"/>
    </location>
</feature>
<evidence type="ECO:0000256" key="1">
    <source>
        <dbReference type="SAM" id="MobiDB-lite"/>
    </source>
</evidence>
<feature type="compositionally biased region" description="Polar residues" evidence="1">
    <location>
        <begin position="7"/>
        <end position="16"/>
    </location>
</feature>
<evidence type="ECO:0000313" key="2">
    <source>
        <dbReference type="EMBL" id="KAF7817859.1"/>
    </source>
</evidence>
<dbReference type="AlphaFoldDB" id="A0A834TI57"/>
<organism evidence="2 3">
    <name type="scientific">Senna tora</name>
    <dbReference type="NCBI Taxonomy" id="362788"/>
    <lineage>
        <taxon>Eukaryota</taxon>
        <taxon>Viridiplantae</taxon>
        <taxon>Streptophyta</taxon>
        <taxon>Embryophyta</taxon>
        <taxon>Tracheophyta</taxon>
        <taxon>Spermatophyta</taxon>
        <taxon>Magnoliopsida</taxon>
        <taxon>eudicotyledons</taxon>
        <taxon>Gunneridae</taxon>
        <taxon>Pentapetalae</taxon>
        <taxon>rosids</taxon>
        <taxon>fabids</taxon>
        <taxon>Fabales</taxon>
        <taxon>Fabaceae</taxon>
        <taxon>Caesalpinioideae</taxon>
        <taxon>Cassia clade</taxon>
        <taxon>Senna</taxon>
    </lineage>
</organism>
<dbReference type="Proteomes" id="UP000634136">
    <property type="component" value="Unassembled WGS sequence"/>
</dbReference>
<keyword evidence="3" id="KW-1185">Reference proteome</keyword>
<gene>
    <name evidence="2" type="ORF">G2W53_023314</name>
</gene>
<dbReference type="OrthoDB" id="1435678at2759"/>
<feature type="region of interest" description="Disordered" evidence="1">
    <location>
        <begin position="1"/>
        <end position="92"/>
    </location>
</feature>
<sequence>MGEYGYTYQNSSSYGSRTDEPYLGPALRKPFVPYVPNSNRSVATSPYGDEYSRSHNNRSRDDYEYGRRQTSPNSSRFTPAATTEWRASPQPYNYNGAAGYGDYGYGNREGQYRAVGNDNYYGNGYEKASSGYGPNDNYDGYEAPISYSSSSRAKNNNNTSGWAPPPRNGTQLNIFPTLLDVGIMDSHTHIQHVQNLCVCKPRKTRQNKIL</sequence>
<proteinExistence type="predicted"/>